<evidence type="ECO:0000313" key="2">
    <source>
        <dbReference type="EMBL" id="MBP2477851.1"/>
    </source>
</evidence>
<dbReference type="EMBL" id="JAGIOO010000001">
    <property type="protein sequence ID" value="MBP2477851.1"/>
    <property type="molecule type" value="Genomic_DNA"/>
</dbReference>
<reference evidence="2 3" key="1">
    <citation type="submission" date="2021-03" db="EMBL/GenBank/DDBJ databases">
        <title>Sequencing the genomes of 1000 actinobacteria strains.</title>
        <authorList>
            <person name="Klenk H.-P."/>
        </authorList>
    </citation>
    <scope>NUCLEOTIDE SEQUENCE [LARGE SCALE GENOMIC DNA]</scope>
    <source>
        <strain evidence="2 3">DSM 44580</strain>
    </source>
</reference>
<dbReference type="GO" id="GO:0003677">
    <property type="term" value="F:DNA binding"/>
    <property type="evidence" value="ECO:0007669"/>
    <property type="project" value="UniProtKB-KW"/>
</dbReference>
<accession>A0ABS5AMR9</accession>
<dbReference type="InterPro" id="IPR036388">
    <property type="entry name" value="WH-like_DNA-bd_sf"/>
</dbReference>
<comment type="caution">
    <text evidence="2">The sequence shown here is derived from an EMBL/GenBank/DDBJ whole genome shotgun (WGS) entry which is preliminary data.</text>
</comment>
<dbReference type="PANTHER" id="PTHR33164:SF99">
    <property type="entry name" value="MARR FAMILY REGULATORY PROTEIN"/>
    <property type="match status" value="1"/>
</dbReference>
<proteinExistence type="predicted"/>
<evidence type="ECO:0000259" key="1">
    <source>
        <dbReference type="PROSITE" id="PS50995"/>
    </source>
</evidence>
<gene>
    <name evidence="2" type="ORF">JOF53_006723</name>
</gene>
<dbReference type="InterPro" id="IPR036390">
    <property type="entry name" value="WH_DNA-bd_sf"/>
</dbReference>
<dbReference type="SMART" id="SM00347">
    <property type="entry name" value="HTH_MARR"/>
    <property type="match status" value="1"/>
</dbReference>
<dbReference type="Pfam" id="PF01047">
    <property type="entry name" value="MarR"/>
    <property type="match status" value="1"/>
</dbReference>
<dbReference type="Proteomes" id="UP001519363">
    <property type="component" value="Unassembled WGS sequence"/>
</dbReference>
<dbReference type="PANTHER" id="PTHR33164">
    <property type="entry name" value="TRANSCRIPTIONAL REGULATOR, MARR FAMILY"/>
    <property type="match status" value="1"/>
</dbReference>
<protein>
    <submittedName>
        <fullName evidence="2">DNA-binding MarR family transcriptional regulator</fullName>
    </submittedName>
</protein>
<dbReference type="InterPro" id="IPR000835">
    <property type="entry name" value="HTH_MarR-typ"/>
</dbReference>
<dbReference type="PRINTS" id="PR00598">
    <property type="entry name" value="HTHMARR"/>
</dbReference>
<feature type="domain" description="HTH marR-type" evidence="1">
    <location>
        <begin position="11"/>
        <end position="146"/>
    </location>
</feature>
<keyword evidence="3" id="KW-1185">Reference proteome</keyword>
<sequence length="156" mass="17696">MTETQWLDETEQQAWRAFLRAHAELTARLSRQLLESDLSYADFQVLVNLSELDEPRIRVLELAKSLNWEKSRMSHQLGRMEKRGLVTRAGCPEDRRGAFVELTPAGRTAIERAAPGHVAVVRKLMFDALDPEQVRVLGELCQQVLVNIEASGCPKE</sequence>
<name>A0ABS5AMR9_9PSEU</name>
<organism evidence="2 3">
    <name type="scientific">Crossiella equi</name>
    <dbReference type="NCBI Taxonomy" id="130796"/>
    <lineage>
        <taxon>Bacteria</taxon>
        <taxon>Bacillati</taxon>
        <taxon>Actinomycetota</taxon>
        <taxon>Actinomycetes</taxon>
        <taxon>Pseudonocardiales</taxon>
        <taxon>Pseudonocardiaceae</taxon>
        <taxon>Crossiella</taxon>
    </lineage>
</organism>
<evidence type="ECO:0000313" key="3">
    <source>
        <dbReference type="Proteomes" id="UP001519363"/>
    </source>
</evidence>
<dbReference type="RefSeq" id="WP_086789341.1">
    <property type="nucleotide sequence ID" value="NZ_JAGIOO010000001.1"/>
</dbReference>
<dbReference type="PROSITE" id="PS50995">
    <property type="entry name" value="HTH_MARR_2"/>
    <property type="match status" value="1"/>
</dbReference>
<dbReference type="SUPFAM" id="SSF46785">
    <property type="entry name" value="Winged helix' DNA-binding domain"/>
    <property type="match status" value="1"/>
</dbReference>
<dbReference type="Gene3D" id="1.10.10.10">
    <property type="entry name" value="Winged helix-like DNA-binding domain superfamily/Winged helix DNA-binding domain"/>
    <property type="match status" value="1"/>
</dbReference>
<keyword evidence="2" id="KW-0238">DNA-binding</keyword>
<dbReference type="InterPro" id="IPR039422">
    <property type="entry name" value="MarR/SlyA-like"/>
</dbReference>